<proteinExistence type="predicted"/>
<keyword evidence="3" id="KW-1185">Reference proteome</keyword>
<dbReference type="PANTHER" id="PTHR42976:SF1">
    <property type="entry name" value="GH18 DOMAIN-CONTAINING PROTEIN-RELATED"/>
    <property type="match status" value="1"/>
</dbReference>
<keyword evidence="1" id="KW-0732">Signal</keyword>
<evidence type="ECO:0000313" key="3">
    <source>
        <dbReference type="Proteomes" id="UP000677082"/>
    </source>
</evidence>
<feature type="signal peptide" evidence="1">
    <location>
        <begin position="1"/>
        <end position="20"/>
    </location>
</feature>
<dbReference type="PROSITE" id="PS51257">
    <property type="entry name" value="PROKAR_LIPOPROTEIN"/>
    <property type="match status" value="1"/>
</dbReference>
<evidence type="ECO:0000313" key="2">
    <source>
        <dbReference type="EMBL" id="GIM94627.1"/>
    </source>
</evidence>
<dbReference type="InterPro" id="IPR017853">
    <property type="entry name" value="GH"/>
</dbReference>
<evidence type="ECO:0000256" key="1">
    <source>
        <dbReference type="SAM" id="SignalP"/>
    </source>
</evidence>
<reference evidence="2 3" key="1">
    <citation type="submission" date="2021-03" db="EMBL/GenBank/DDBJ databases">
        <title>Whole genome shotgun sequence of Actinoplanes toevensis NBRC 105298.</title>
        <authorList>
            <person name="Komaki H."/>
            <person name="Tamura T."/>
        </authorList>
    </citation>
    <scope>NUCLEOTIDE SEQUENCE [LARGE SCALE GENOMIC DNA]</scope>
    <source>
        <strain evidence="2 3">NBRC 105298</strain>
    </source>
</reference>
<protein>
    <submittedName>
        <fullName evidence="2">Sugar hydrolase</fullName>
    </submittedName>
</protein>
<sequence length="332" mass="33253">MRLTCGLAAAALLVTVAGCSGDSDSDSGSGTSATATASATVTTAPVVAPYVDIVSGTADITAIHTATGQADFTAAFVLADSAKTCTPTWGGTAAIDDSTIAAAIAKITAISGDVIVSTGGETGTYLENVCSADELAAAYEKALDVAGSNYLDVDIEQTVTAATIMTALSTVQKARGTAITLTLPVGGESVGLTDTAIALLQSAEDAGLDVTVNAMIMNFTGTGSDWGAALTTATESVKADVAGVWSDLTDTEVYAMLGVTPMIGANGLGGPTTVANAKTLLTYAKEKGLGFVRFWSVNRDNGDCTDGSVSSKCSGISQTDYAFTDLFADYTG</sequence>
<organism evidence="2 3">
    <name type="scientific">Paractinoplanes toevensis</name>
    <dbReference type="NCBI Taxonomy" id="571911"/>
    <lineage>
        <taxon>Bacteria</taxon>
        <taxon>Bacillati</taxon>
        <taxon>Actinomycetota</taxon>
        <taxon>Actinomycetes</taxon>
        <taxon>Micromonosporales</taxon>
        <taxon>Micromonosporaceae</taxon>
        <taxon>Paractinoplanes</taxon>
    </lineage>
</organism>
<feature type="chain" id="PRO_5039167913" evidence="1">
    <location>
        <begin position="21"/>
        <end position="332"/>
    </location>
</feature>
<dbReference type="RefSeq" id="WP_213010397.1">
    <property type="nucleotide sequence ID" value="NZ_BOQN01000084.1"/>
</dbReference>
<dbReference type="EMBL" id="BOQN01000084">
    <property type="protein sequence ID" value="GIM94627.1"/>
    <property type="molecule type" value="Genomic_DNA"/>
</dbReference>
<dbReference type="GO" id="GO:0016787">
    <property type="term" value="F:hydrolase activity"/>
    <property type="evidence" value="ECO:0007669"/>
    <property type="project" value="UniProtKB-KW"/>
</dbReference>
<dbReference type="PANTHER" id="PTHR42976">
    <property type="entry name" value="BIFUNCTIONAL CHITINASE/LYSOZYME-RELATED"/>
    <property type="match status" value="1"/>
</dbReference>
<dbReference type="Gene3D" id="3.20.20.80">
    <property type="entry name" value="Glycosidases"/>
    <property type="match status" value="1"/>
</dbReference>
<dbReference type="AlphaFoldDB" id="A0A919TFX9"/>
<accession>A0A919TFX9</accession>
<name>A0A919TFX9_9ACTN</name>
<dbReference type="InterPro" id="IPR052750">
    <property type="entry name" value="GH18_Chitinase"/>
</dbReference>
<gene>
    <name evidence="2" type="ORF">Ato02nite_064200</name>
</gene>
<comment type="caution">
    <text evidence="2">The sequence shown here is derived from an EMBL/GenBank/DDBJ whole genome shotgun (WGS) entry which is preliminary data.</text>
</comment>
<keyword evidence="2" id="KW-0378">Hydrolase</keyword>
<dbReference type="SUPFAM" id="SSF51445">
    <property type="entry name" value="(Trans)glycosidases"/>
    <property type="match status" value="1"/>
</dbReference>
<dbReference type="Proteomes" id="UP000677082">
    <property type="component" value="Unassembled WGS sequence"/>
</dbReference>